<accession>A0A6N2V4J2</accession>
<sequence>MHTDLYLNGCGAELENNSRRFRVGTIYPEEDAHAANAWESGWHRVQYVPERERFFVP</sequence>
<dbReference type="EMBL" id="CACRTE010000027">
    <property type="protein sequence ID" value="VYT21926.1"/>
    <property type="molecule type" value="Genomic_DNA"/>
</dbReference>
<proteinExistence type="predicted"/>
<gene>
    <name evidence="1" type="ORF">CILFYP12_01990</name>
</gene>
<evidence type="ECO:0000313" key="1">
    <source>
        <dbReference type="EMBL" id="VYT21926.1"/>
    </source>
</evidence>
<dbReference type="RefSeq" id="WP_422108518.1">
    <property type="nucleotide sequence ID" value="NZ_CACRTE010000027.1"/>
</dbReference>
<organism evidence="1">
    <name type="scientific">Clostridium innocuum</name>
    <dbReference type="NCBI Taxonomy" id="1522"/>
    <lineage>
        <taxon>Bacteria</taxon>
        <taxon>Bacillati</taxon>
        <taxon>Bacillota</taxon>
        <taxon>Clostridia</taxon>
        <taxon>Eubacteriales</taxon>
        <taxon>Clostridiaceae</taxon>
        <taxon>Clostridium</taxon>
    </lineage>
</organism>
<protein>
    <submittedName>
        <fullName evidence="1">Uncharacterized protein</fullName>
    </submittedName>
</protein>
<dbReference type="AlphaFoldDB" id="A0A6N2V4J2"/>
<name>A0A6N2V4J2_CLOIN</name>
<reference evidence="1" key="1">
    <citation type="submission" date="2019-11" db="EMBL/GenBank/DDBJ databases">
        <authorList>
            <person name="Feng L."/>
        </authorList>
    </citation>
    <scope>NUCLEOTIDE SEQUENCE</scope>
    <source>
        <strain evidence="1">CinnocuumLFYP12</strain>
    </source>
</reference>